<dbReference type="RefSeq" id="WP_209460023.1">
    <property type="nucleotide sequence ID" value="NZ_JAGGKC010000020.1"/>
</dbReference>
<evidence type="ECO:0000259" key="2">
    <source>
        <dbReference type="PROSITE" id="PS50966"/>
    </source>
</evidence>
<gene>
    <name evidence="3" type="ORF">J2Z34_002331</name>
</gene>
<evidence type="ECO:0000313" key="4">
    <source>
        <dbReference type="Proteomes" id="UP001519271"/>
    </source>
</evidence>
<keyword evidence="1" id="KW-0862">Zinc</keyword>
<comment type="caution">
    <text evidence="3">The sequence shown here is derived from an EMBL/GenBank/DDBJ whole genome shotgun (WGS) entry which is preliminary data.</text>
</comment>
<feature type="domain" description="SWIM-type" evidence="2">
    <location>
        <begin position="53"/>
        <end position="90"/>
    </location>
</feature>
<keyword evidence="4" id="KW-1185">Reference proteome</keyword>
<reference evidence="3 4" key="1">
    <citation type="submission" date="2021-03" db="EMBL/GenBank/DDBJ databases">
        <title>Genomic Encyclopedia of Type Strains, Phase IV (KMG-IV): sequencing the most valuable type-strain genomes for metagenomic binning, comparative biology and taxonomic classification.</title>
        <authorList>
            <person name="Goeker M."/>
        </authorList>
    </citation>
    <scope>NUCLEOTIDE SEQUENCE [LARGE SCALE GENOMIC DNA]</scope>
    <source>
        <strain evidence="3 4">DSM 6139</strain>
    </source>
</reference>
<dbReference type="Proteomes" id="UP001519271">
    <property type="component" value="Unassembled WGS sequence"/>
</dbReference>
<sequence>MKLKDSLGNDLISRLATPSNIRLGEEIFKSGGVEILSCDDNKATAKVSGGQTKMTEIEGTEDMTMWKCSCLGKRTTIFCKHCVALAIAFVETDISSTDPPVE</sequence>
<evidence type="ECO:0000313" key="3">
    <source>
        <dbReference type="EMBL" id="MBP1919835.1"/>
    </source>
</evidence>
<dbReference type="PROSITE" id="PS50966">
    <property type="entry name" value="ZF_SWIM"/>
    <property type="match status" value="1"/>
</dbReference>
<dbReference type="InterPro" id="IPR007527">
    <property type="entry name" value="Znf_SWIM"/>
</dbReference>
<keyword evidence="1" id="KW-0863">Zinc-finger</keyword>
<dbReference type="EMBL" id="JAGGKC010000020">
    <property type="protein sequence ID" value="MBP1919835.1"/>
    <property type="molecule type" value="Genomic_DNA"/>
</dbReference>
<organism evidence="3 4">
    <name type="scientific">Youngiibacter multivorans</name>
    <dbReference type="NCBI Taxonomy" id="937251"/>
    <lineage>
        <taxon>Bacteria</taxon>
        <taxon>Bacillati</taxon>
        <taxon>Bacillota</taxon>
        <taxon>Clostridia</taxon>
        <taxon>Eubacteriales</taxon>
        <taxon>Clostridiaceae</taxon>
        <taxon>Youngiibacter</taxon>
    </lineage>
</organism>
<keyword evidence="1" id="KW-0479">Metal-binding</keyword>
<proteinExistence type="predicted"/>
<protein>
    <submittedName>
        <fullName evidence="3">Zn finger protein</fullName>
    </submittedName>
</protein>
<evidence type="ECO:0000256" key="1">
    <source>
        <dbReference type="PROSITE-ProRule" id="PRU00325"/>
    </source>
</evidence>
<name>A0ABS4G6C7_9CLOT</name>
<accession>A0ABS4G6C7</accession>